<accession>A0A316VXG0</accession>
<feature type="region of interest" description="Disordered" evidence="1">
    <location>
        <begin position="54"/>
        <end position="80"/>
    </location>
</feature>
<feature type="region of interest" description="Disordered" evidence="1">
    <location>
        <begin position="915"/>
        <end position="950"/>
    </location>
</feature>
<dbReference type="Proteomes" id="UP000245783">
    <property type="component" value="Unassembled WGS sequence"/>
</dbReference>
<dbReference type="InParanoid" id="A0A316VXG0"/>
<feature type="region of interest" description="Disordered" evidence="1">
    <location>
        <begin position="1"/>
        <end position="28"/>
    </location>
</feature>
<keyword evidence="3" id="KW-1185">Reference proteome</keyword>
<feature type="compositionally biased region" description="Polar residues" evidence="1">
    <location>
        <begin position="186"/>
        <end position="203"/>
    </location>
</feature>
<feature type="region of interest" description="Disordered" evidence="1">
    <location>
        <begin position="611"/>
        <end position="646"/>
    </location>
</feature>
<feature type="region of interest" description="Disordered" evidence="1">
    <location>
        <begin position="981"/>
        <end position="1057"/>
    </location>
</feature>
<dbReference type="RefSeq" id="XP_025369497.1">
    <property type="nucleotide sequence ID" value="XM_025510334.1"/>
</dbReference>
<feature type="region of interest" description="Disordered" evidence="1">
    <location>
        <begin position="159"/>
        <end position="242"/>
    </location>
</feature>
<feature type="region of interest" description="Disordered" evidence="1">
    <location>
        <begin position="1090"/>
        <end position="1121"/>
    </location>
</feature>
<feature type="region of interest" description="Disordered" evidence="1">
    <location>
        <begin position="311"/>
        <end position="330"/>
    </location>
</feature>
<protein>
    <submittedName>
        <fullName evidence="2">Uncharacterized protein</fullName>
    </submittedName>
</protein>
<feature type="compositionally biased region" description="Low complexity" evidence="1">
    <location>
        <begin position="624"/>
        <end position="638"/>
    </location>
</feature>
<feature type="compositionally biased region" description="Basic and acidic residues" evidence="1">
    <location>
        <begin position="1047"/>
        <end position="1057"/>
    </location>
</feature>
<dbReference type="OrthoDB" id="3358013at2759"/>
<feature type="region of interest" description="Disordered" evidence="1">
    <location>
        <begin position="399"/>
        <end position="439"/>
    </location>
</feature>
<dbReference type="EMBL" id="KZ819381">
    <property type="protein sequence ID" value="PWN42337.1"/>
    <property type="molecule type" value="Genomic_DNA"/>
</dbReference>
<feature type="compositionally biased region" description="Polar residues" evidence="1">
    <location>
        <begin position="1"/>
        <end position="10"/>
    </location>
</feature>
<proteinExistence type="predicted"/>
<feature type="compositionally biased region" description="Polar residues" evidence="1">
    <location>
        <begin position="226"/>
        <end position="242"/>
    </location>
</feature>
<feature type="compositionally biased region" description="Basic and acidic residues" evidence="1">
    <location>
        <begin position="58"/>
        <end position="69"/>
    </location>
</feature>
<evidence type="ECO:0000313" key="2">
    <source>
        <dbReference type="EMBL" id="PWN42337.1"/>
    </source>
</evidence>
<feature type="compositionally biased region" description="Low complexity" evidence="1">
    <location>
        <begin position="400"/>
        <end position="429"/>
    </location>
</feature>
<reference evidence="2 3" key="1">
    <citation type="journal article" date="2018" name="Mol. Biol. Evol.">
        <title>Broad Genomic Sampling Reveals a Smut Pathogenic Ancestry of the Fungal Clade Ustilaginomycotina.</title>
        <authorList>
            <person name="Kijpornyongpan T."/>
            <person name="Mondo S.J."/>
            <person name="Barry K."/>
            <person name="Sandor L."/>
            <person name="Lee J."/>
            <person name="Lipzen A."/>
            <person name="Pangilinan J."/>
            <person name="LaButti K."/>
            <person name="Hainaut M."/>
            <person name="Henrissat B."/>
            <person name="Grigoriev I.V."/>
            <person name="Spatafora J.W."/>
            <person name="Aime M.C."/>
        </authorList>
    </citation>
    <scope>NUCLEOTIDE SEQUENCE [LARGE SCALE GENOMIC DNA]</scope>
    <source>
        <strain evidence="2 3">MCA 4658</strain>
    </source>
</reference>
<organism evidence="2 3">
    <name type="scientific">Ceraceosorus guamensis</name>
    <dbReference type="NCBI Taxonomy" id="1522189"/>
    <lineage>
        <taxon>Eukaryota</taxon>
        <taxon>Fungi</taxon>
        <taxon>Dikarya</taxon>
        <taxon>Basidiomycota</taxon>
        <taxon>Ustilaginomycotina</taxon>
        <taxon>Exobasidiomycetes</taxon>
        <taxon>Ceraceosorales</taxon>
        <taxon>Ceraceosoraceae</taxon>
        <taxon>Ceraceosorus</taxon>
    </lineage>
</organism>
<evidence type="ECO:0000313" key="3">
    <source>
        <dbReference type="Proteomes" id="UP000245783"/>
    </source>
</evidence>
<evidence type="ECO:0000256" key="1">
    <source>
        <dbReference type="SAM" id="MobiDB-lite"/>
    </source>
</evidence>
<feature type="compositionally biased region" description="Basic and acidic residues" evidence="1">
    <location>
        <begin position="1092"/>
        <end position="1102"/>
    </location>
</feature>
<sequence length="1136" mass="119082">MSDSGTTSTTKARRSGKPVRSQTRKDKINVVSKASLAMLNPAHAMGIEAVSDLEDHEAESHSHEYDSLREWGVGGPASAGERTRQAYKSFAGPAAWNAKSCDEDAGSSARIVVDKTWTQSPTPELEAFTMEEIFAGRSDSADTDIPVPVMSREDLAHSLDLNTSDEDSSRDVTPRPSLSGRRPSDSGKSSNPNKIQNGSSLSRFFSWKRSGKSGLGKGAPPPLPAFNTSAIGSSVPQSAPPTVTSFADSVSVSRTRPAIQTLYKAPLDPSSADLTTTRTVPARFVPVRAMTGPSTVGDSALSQETAPEISLPAGRGAGGRQPGFINSSTNRNWLGRKYSMPTLREVRRAQAQPQESPAEHNHAGAEWSHPSGVATFGNYETASNAPVLPAIDGDFDVLPGSESGGTLSTSNSTSTGMTASTSTTSWGSGARCRISSVGRGSARRAGVDSIYGGAMSPKSLKSPILKSPRIGGSGSAFVLDEEHNQAWFGMDAPLATANSASSLDANNQNKTLRRRSRSVGALMSSAPPRLSQFGLPPVFTPLTDEVAAFSPLFAWDRDGDTSNPASAEGTPAQPDIEIIDGQAVEVQTRSARRVNLNRGRNGARAVAVASPTLTTRSPRLGQGPSSVSLLSSSSNSPSMPITHSPLRNGYTDDAASHQTQRGAALPVVVNVMPPTPDLASQAQEAFEGKPPSPEVTAGGLVEEMDEADAYDGAVVLPHTDEVARPSPRSVLASKHRDTVIINQNTWAAANFEDYCPPSSDQHYHTSPKTVLRRAALPSLPSTSDLSEFSEDAASSIDDDGPFALARSLSTFSLTSAGFGQHGEVYSPMSSPARSITSDVSLAASPASVASSAALSSLPSLVSNGMTSSSSQISALTASSSILDLGVSSEGYFATGLHGKSGAAVSNPSVAAIRADAGAANDEEDCETPRLSGGPQQTRFASPGVLRPSPPLHTRLESPLLELDLSLPLNLDSENIHREFHAAASRQSPPRGAHLLHSGAPSPHEPVKVSPSKPPKSRKRGLAITTNAAGMPRHQPRSHSPITPPHTPDGDHSMSKEEHAAALGFGLGLEFGAPSPKSVPRSPVARTQALRIVKRDEIPEDRFNPGQYRPSNRAQPAQPVSRAAHEALWGELGLTGI</sequence>
<dbReference type="AlphaFoldDB" id="A0A316VXG0"/>
<dbReference type="GeneID" id="37032204"/>
<gene>
    <name evidence="2" type="ORF">IE81DRAFT_139042</name>
</gene>
<name>A0A316VXG0_9BASI</name>